<feature type="compositionally biased region" description="Basic and acidic residues" evidence="1">
    <location>
        <begin position="52"/>
        <end position="66"/>
    </location>
</feature>
<name>A0A2M4DDS7_ANODA</name>
<sequence>MQSSLPLFLSLLLLPRWSDDSEAQKKPSSGASFNLVPHAPGSLATALHSHPIQRDDRTAPECVEKY</sequence>
<proteinExistence type="predicted"/>
<evidence type="ECO:0000256" key="1">
    <source>
        <dbReference type="SAM" id="MobiDB-lite"/>
    </source>
</evidence>
<protein>
    <submittedName>
        <fullName evidence="3">Putative secreted protein</fullName>
    </submittedName>
</protein>
<dbReference type="EMBL" id="GGFL01011070">
    <property type="protein sequence ID" value="MBW75248.1"/>
    <property type="molecule type" value="Transcribed_RNA"/>
</dbReference>
<organism evidence="3">
    <name type="scientific">Anopheles darlingi</name>
    <name type="common">Mosquito</name>
    <dbReference type="NCBI Taxonomy" id="43151"/>
    <lineage>
        <taxon>Eukaryota</taxon>
        <taxon>Metazoa</taxon>
        <taxon>Ecdysozoa</taxon>
        <taxon>Arthropoda</taxon>
        <taxon>Hexapoda</taxon>
        <taxon>Insecta</taxon>
        <taxon>Pterygota</taxon>
        <taxon>Neoptera</taxon>
        <taxon>Endopterygota</taxon>
        <taxon>Diptera</taxon>
        <taxon>Nematocera</taxon>
        <taxon>Culicoidea</taxon>
        <taxon>Culicidae</taxon>
        <taxon>Anophelinae</taxon>
        <taxon>Anopheles</taxon>
    </lineage>
</organism>
<feature type="region of interest" description="Disordered" evidence="1">
    <location>
        <begin position="45"/>
        <end position="66"/>
    </location>
</feature>
<reference evidence="3" key="1">
    <citation type="submission" date="2018-01" db="EMBL/GenBank/DDBJ databases">
        <title>An insight into the sialome of Amazonian anophelines.</title>
        <authorList>
            <person name="Ribeiro J.M."/>
            <person name="Scarpassa V."/>
            <person name="Calvo E."/>
        </authorList>
    </citation>
    <scope>NUCLEOTIDE SEQUENCE</scope>
</reference>
<accession>A0A2M4DDS7</accession>
<evidence type="ECO:0000313" key="3">
    <source>
        <dbReference type="EMBL" id="MBW75248.1"/>
    </source>
</evidence>
<feature type="signal peptide" evidence="2">
    <location>
        <begin position="1"/>
        <end position="23"/>
    </location>
</feature>
<keyword evidence="2" id="KW-0732">Signal</keyword>
<dbReference type="AlphaFoldDB" id="A0A2M4DDS7"/>
<evidence type="ECO:0000256" key="2">
    <source>
        <dbReference type="SAM" id="SignalP"/>
    </source>
</evidence>
<feature type="chain" id="PRO_5014856901" evidence="2">
    <location>
        <begin position="24"/>
        <end position="66"/>
    </location>
</feature>